<organism evidence="3 4">
    <name type="scientific">Plasmodium vivax</name>
    <name type="common">malaria parasite P. vivax</name>
    <dbReference type="NCBI Taxonomy" id="5855"/>
    <lineage>
        <taxon>Eukaryota</taxon>
        <taxon>Sar</taxon>
        <taxon>Alveolata</taxon>
        <taxon>Apicomplexa</taxon>
        <taxon>Aconoidasida</taxon>
        <taxon>Haemosporida</taxon>
        <taxon>Plasmodiidae</taxon>
        <taxon>Plasmodium</taxon>
        <taxon>Plasmodium (Plasmodium)</taxon>
    </lineage>
</organism>
<evidence type="ECO:0000313" key="4">
    <source>
        <dbReference type="Proteomes" id="UP000305196"/>
    </source>
</evidence>
<dbReference type="Proteomes" id="UP000305196">
    <property type="component" value="Unassembled WGS sequence"/>
</dbReference>
<feature type="region of interest" description="Disordered" evidence="2">
    <location>
        <begin position="313"/>
        <end position="342"/>
    </location>
</feature>
<evidence type="ECO:0000256" key="1">
    <source>
        <dbReference type="SAM" id="Coils"/>
    </source>
</evidence>
<dbReference type="VEuPathDB" id="PlasmoDB:PVW1_080005000"/>
<protein>
    <submittedName>
        <fullName evidence="3">VIR protein</fullName>
    </submittedName>
</protein>
<evidence type="ECO:0000256" key="2">
    <source>
        <dbReference type="SAM" id="MobiDB-lite"/>
    </source>
</evidence>
<dbReference type="VEuPathDB" id="PlasmoDB:PVX_121345"/>
<dbReference type="EMBL" id="FLYI01000502">
    <property type="protein sequence ID" value="SCA60805.1"/>
    <property type="molecule type" value="Genomic_DNA"/>
</dbReference>
<proteinExistence type="predicted"/>
<accession>A0A1G4E8H1</accession>
<dbReference type="AlphaFoldDB" id="A0A1G4E8H1"/>
<sequence>MTSNQEDLWYVQYNQYNYVKHEYKRAIEYDYEEKHLNNIMPKMRSQMRNVNENDAIIKNFYKALSNGNVLYSGLNKNYCKYINFKLNEKYSNNNYQSKIPDFKAFKKFVYELNHEKHGNQNNSCENYINYLDAKILNNITFLHRLYDAYNEIKSTPIAKPDETCEKIVALDRSYRDTIDDHYDNDKHLYEKLDTIKGLILGKIGNLKTDCVNNIYFSPPRKVIELQAVQARKKAEEAEAKKAKEEEARQAMEEAAIHAKEKASKRLQEEQYREQQKLLHSKNLLSQSSDKVLQVMHHENGELLSTGYRSGSQELGASTLQSHTQSFESSEMSESPRGLSWKEDYTQRGPIPYTIEGTEYENEVIKEQGDKDTTKSGKFFGSSGIPGYITEVFGSVDPVPVVGVSGGMGALFLLFRYTPLGTFFRGGRGRAHRIPRSFNGQFLGAFPDINEYDGRYIGYGPMNIPYGAE</sequence>
<dbReference type="VEuPathDB" id="PlasmoDB:PVPAM_000010700"/>
<dbReference type="VEuPathDB" id="PlasmoDB:PVP01_0220600"/>
<feature type="compositionally biased region" description="Polar residues" evidence="2">
    <location>
        <begin position="313"/>
        <end position="332"/>
    </location>
</feature>
<reference evidence="3 4" key="1">
    <citation type="submission" date="2016-07" db="EMBL/GenBank/DDBJ databases">
        <authorList>
            <consortium name="Pathogen Informatics"/>
        </authorList>
    </citation>
    <scope>NUCLEOTIDE SEQUENCE [LARGE SCALE GENOMIC DNA]</scope>
</reference>
<keyword evidence="1" id="KW-0175">Coiled coil</keyword>
<name>A0A1G4E8H1_PLAVI</name>
<evidence type="ECO:0000313" key="3">
    <source>
        <dbReference type="EMBL" id="SCA60805.1"/>
    </source>
</evidence>
<gene>
    <name evidence="3" type="ORF">PVC01_000124100</name>
</gene>
<feature type="coiled-coil region" evidence="1">
    <location>
        <begin position="220"/>
        <end position="261"/>
    </location>
</feature>